<dbReference type="EMBL" id="KQ964644">
    <property type="protein sequence ID" value="KXN67324.1"/>
    <property type="molecule type" value="Genomic_DNA"/>
</dbReference>
<name>A0A137NXE0_CONC2</name>
<evidence type="ECO:0000313" key="2">
    <source>
        <dbReference type="Proteomes" id="UP000070444"/>
    </source>
</evidence>
<feature type="non-terminal residue" evidence="1">
    <location>
        <position position="239"/>
    </location>
</feature>
<proteinExistence type="predicted"/>
<evidence type="ECO:0000313" key="1">
    <source>
        <dbReference type="EMBL" id="KXN67324.1"/>
    </source>
</evidence>
<dbReference type="Proteomes" id="UP000070444">
    <property type="component" value="Unassembled WGS sequence"/>
</dbReference>
<keyword evidence="2" id="KW-1185">Reference proteome</keyword>
<accession>A0A137NXE0</accession>
<sequence length="239" mass="27515">MNSIQYLNKLRCPASKQISKVTRSFSGLNHACKTQQNRLFSTTGPKLQVLSDKEVVEKVKKIMSNSKDNDSILSELKPLDQAGKIEVLQSLIVNGYEKFEELVKLLNFDQNSPDVIGLQLQYFTYKLIAIHGTGGKFDYTDLVQSWQKQYVKLMEFELTLNSFHFDLIIKALDKLCILSKDAKYYQLIINHFKIQLERGGSIGDFNKHFHSLINTLVNLKLDKDLHITYLNELNSLMHI</sequence>
<gene>
    <name evidence="1" type="ORF">CONCODRAFT_10635</name>
</gene>
<protein>
    <submittedName>
        <fullName evidence="1">Uncharacterized protein</fullName>
    </submittedName>
</protein>
<reference evidence="1 2" key="1">
    <citation type="journal article" date="2015" name="Genome Biol. Evol.">
        <title>Phylogenomic analyses indicate that early fungi evolved digesting cell walls of algal ancestors of land plants.</title>
        <authorList>
            <person name="Chang Y."/>
            <person name="Wang S."/>
            <person name="Sekimoto S."/>
            <person name="Aerts A.L."/>
            <person name="Choi C."/>
            <person name="Clum A."/>
            <person name="LaButti K.M."/>
            <person name="Lindquist E.A."/>
            <person name="Yee Ngan C."/>
            <person name="Ohm R.A."/>
            <person name="Salamov A.A."/>
            <person name="Grigoriev I.V."/>
            <person name="Spatafora J.W."/>
            <person name="Berbee M.L."/>
        </authorList>
    </citation>
    <scope>NUCLEOTIDE SEQUENCE [LARGE SCALE GENOMIC DNA]</scope>
    <source>
        <strain evidence="1 2">NRRL 28638</strain>
    </source>
</reference>
<organism evidence="1 2">
    <name type="scientific">Conidiobolus coronatus (strain ATCC 28846 / CBS 209.66 / NRRL 28638)</name>
    <name type="common">Delacroixia coronata</name>
    <dbReference type="NCBI Taxonomy" id="796925"/>
    <lineage>
        <taxon>Eukaryota</taxon>
        <taxon>Fungi</taxon>
        <taxon>Fungi incertae sedis</taxon>
        <taxon>Zoopagomycota</taxon>
        <taxon>Entomophthoromycotina</taxon>
        <taxon>Entomophthoromycetes</taxon>
        <taxon>Entomophthorales</taxon>
        <taxon>Ancylistaceae</taxon>
        <taxon>Conidiobolus</taxon>
    </lineage>
</organism>
<dbReference type="AlphaFoldDB" id="A0A137NXE0"/>